<gene>
    <name evidence="2" type="ORF">B5F75_01925</name>
</gene>
<dbReference type="AlphaFoldDB" id="A0A1Y4DF50"/>
<keyword evidence="3" id="KW-1185">Reference proteome</keyword>
<organism evidence="2 3">
    <name type="scientific">Candidatus Avelusimicrobium gallicola</name>
    <dbReference type="NCBI Taxonomy" id="2562704"/>
    <lineage>
        <taxon>Bacteria</taxon>
        <taxon>Pseudomonadati</taxon>
        <taxon>Elusimicrobiota</taxon>
        <taxon>Elusimicrobia</taxon>
        <taxon>Elusimicrobiales</taxon>
        <taxon>Elusimicrobiaceae</taxon>
        <taxon>Candidatus Avelusimicrobium</taxon>
    </lineage>
</organism>
<protein>
    <recommendedName>
        <fullName evidence="4">PQ-loop repeat-containing protein</fullName>
    </recommendedName>
</protein>
<evidence type="ECO:0000256" key="1">
    <source>
        <dbReference type="SAM" id="Phobius"/>
    </source>
</evidence>
<evidence type="ECO:0000313" key="2">
    <source>
        <dbReference type="EMBL" id="OUO57555.1"/>
    </source>
</evidence>
<feature type="transmembrane region" description="Helical" evidence="1">
    <location>
        <begin position="34"/>
        <end position="54"/>
    </location>
</feature>
<name>A0A1Y4DF50_9BACT</name>
<dbReference type="Proteomes" id="UP000196368">
    <property type="component" value="Unassembled WGS sequence"/>
</dbReference>
<evidence type="ECO:0000313" key="3">
    <source>
        <dbReference type="Proteomes" id="UP000196368"/>
    </source>
</evidence>
<keyword evidence="1" id="KW-0812">Transmembrane</keyword>
<evidence type="ECO:0008006" key="4">
    <source>
        <dbReference type="Google" id="ProtNLM"/>
    </source>
</evidence>
<dbReference type="OrthoDB" id="5827at2"/>
<keyword evidence="1" id="KW-1133">Transmembrane helix</keyword>
<proteinExistence type="predicted"/>
<accession>A0A1Y4DF50</accession>
<dbReference type="EMBL" id="NFJD01000001">
    <property type="protein sequence ID" value="OUO57555.1"/>
    <property type="molecule type" value="Genomic_DNA"/>
</dbReference>
<feature type="transmembrane region" description="Helical" evidence="1">
    <location>
        <begin position="60"/>
        <end position="78"/>
    </location>
</feature>
<keyword evidence="1" id="KW-0472">Membrane</keyword>
<reference evidence="3" key="1">
    <citation type="submission" date="2017-04" db="EMBL/GenBank/DDBJ databases">
        <title>Function of individual gut microbiota members based on whole genome sequencing of pure cultures obtained from chicken caecum.</title>
        <authorList>
            <person name="Medvecky M."/>
            <person name="Cejkova D."/>
            <person name="Polansky O."/>
            <person name="Karasova D."/>
            <person name="Kubasova T."/>
            <person name="Cizek A."/>
            <person name="Rychlik I."/>
        </authorList>
    </citation>
    <scope>NUCLEOTIDE SEQUENCE [LARGE SCALE GENOMIC DNA]</scope>
    <source>
        <strain evidence="3">An273</strain>
    </source>
</reference>
<sequence length="102" mass="12167">MSIFEALMMLGFGLAWPFNISRSLHTKTAAGKSFLFMITIELAYICGMIHKILYNFDLVFWLYVLNFVMVLIDLVLMIRYTKLDWFRKQHAQLREARRKARQ</sequence>
<dbReference type="RefSeq" id="WP_087287100.1">
    <property type="nucleotide sequence ID" value="NZ_NFJD01000001.1"/>
</dbReference>
<comment type="caution">
    <text evidence="2">The sequence shown here is derived from an EMBL/GenBank/DDBJ whole genome shotgun (WGS) entry which is preliminary data.</text>
</comment>